<dbReference type="KEGG" id="vco:VC0395_A0679"/>
<organism evidence="1 3">
    <name type="scientific">Vibrio cholerae serotype O1 (strain ATCC 39541 / Classical Ogawa 395 / O395)</name>
    <dbReference type="NCBI Taxonomy" id="345073"/>
    <lineage>
        <taxon>Bacteria</taxon>
        <taxon>Pseudomonadati</taxon>
        <taxon>Pseudomonadota</taxon>
        <taxon>Gammaproteobacteria</taxon>
        <taxon>Vibrionales</taxon>
        <taxon>Vibrionaceae</taxon>
        <taxon>Vibrio</taxon>
    </lineage>
</organism>
<evidence type="ECO:0000313" key="2">
    <source>
        <dbReference type="EMBL" id="ABQ20973.1"/>
    </source>
</evidence>
<sequence>MRQLYVYLPMSCIGLVMDEQFKDAVDMDNGYKLGVLSSKQLEDLKNSAELFGYRVVEKNQEEILADMQNQVNDIFLCEYDLAVRIHANLVGDFM</sequence>
<dbReference type="EMBL" id="CP000627">
    <property type="protein sequence ID" value="ABQ20656.1"/>
    <property type="molecule type" value="Genomic_DNA"/>
</dbReference>
<dbReference type="RefSeq" id="WP_001249578.1">
    <property type="nucleotide sequence ID" value="NC_009457.1"/>
</dbReference>
<evidence type="ECO:0000313" key="1">
    <source>
        <dbReference type="EMBL" id="ABQ20656.1"/>
    </source>
</evidence>
<reference evidence="1 3" key="1">
    <citation type="submission" date="2007-03" db="EMBL/GenBank/DDBJ databases">
        <authorList>
            <person name="Heidelberg J."/>
        </authorList>
    </citation>
    <scope>NUCLEOTIDE SEQUENCE [LARGE SCALE GENOMIC DNA]</scope>
    <source>
        <strain evidence="3">ATCC 39541 / Classical Ogawa 395 / O395</strain>
        <strain evidence="1">O395</strain>
    </source>
</reference>
<evidence type="ECO:0000313" key="3">
    <source>
        <dbReference type="Proteomes" id="UP000000249"/>
    </source>
</evidence>
<dbReference type="AlphaFoldDB" id="A0A0H3AJD3"/>
<dbReference type="PATRIC" id="fig|345073.21.peg.1143"/>
<gene>
    <name evidence="2" type="ordered locus">VC0395_A0679</name>
    <name evidence="1" type="ordered locus">VC0395_A0758</name>
</gene>
<accession>A0A0H3AJD3</accession>
<dbReference type="KEGG" id="vcr:VC395_1255"/>
<proteinExistence type="predicted"/>
<name>A0A0H3AJD3_VIBC3</name>
<dbReference type="KEGG" id="vcr:VC395_1176"/>
<dbReference type="EMBL" id="CP000627">
    <property type="protein sequence ID" value="ABQ20973.1"/>
    <property type="molecule type" value="Genomic_DNA"/>
</dbReference>
<dbReference type="Proteomes" id="UP000000249">
    <property type="component" value="Chromosome 1"/>
</dbReference>
<protein>
    <submittedName>
        <fullName evidence="1">Uncharacterized protein</fullName>
    </submittedName>
</protein>
<dbReference type="KEGG" id="vco:VC0395_A0758"/>